<dbReference type="SUPFAM" id="SSF47413">
    <property type="entry name" value="lambda repressor-like DNA-binding domains"/>
    <property type="match status" value="1"/>
</dbReference>
<dbReference type="EMBL" id="VJZE01000031">
    <property type="protein sequence ID" value="MPY39764.1"/>
    <property type="molecule type" value="Genomic_DNA"/>
</dbReference>
<feature type="domain" description="HTH cro/C1-type" evidence="2">
    <location>
        <begin position="39"/>
        <end position="93"/>
    </location>
</feature>
<evidence type="ECO:0000313" key="4">
    <source>
        <dbReference type="Proteomes" id="UP000326979"/>
    </source>
</evidence>
<evidence type="ECO:0000256" key="1">
    <source>
        <dbReference type="ARBA" id="ARBA00023125"/>
    </source>
</evidence>
<dbReference type="Proteomes" id="UP000326979">
    <property type="component" value="Unassembled WGS sequence"/>
</dbReference>
<dbReference type="PANTHER" id="PTHR46797:SF1">
    <property type="entry name" value="METHYLPHOSPHONATE SYNTHASE"/>
    <property type="match status" value="1"/>
</dbReference>
<sequence>MTRHCGDYRSSVLGLCQRGCHPGSGVDEKAFNAGIGRRVRDARLQVGLTQEHLARKTGLTRGSITNIESGAQAPPPYRLARIAAALSVEPADLLPSLEPQGHTSDLPADLADAVASVVSAAETMGARDGQG</sequence>
<dbReference type="GO" id="GO:0003677">
    <property type="term" value="F:DNA binding"/>
    <property type="evidence" value="ECO:0007669"/>
    <property type="project" value="UniProtKB-KW"/>
</dbReference>
<dbReference type="PANTHER" id="PTHR46797">
    <property type="entry name" value="HTH-TYPE TRANSCRIPTIONAL REGULATOR"/>
    <property type="match status" value="1"/>
</dbReference>
<dbReference type="InterPro" id="IPR050807">
    <property type="entry name" value="TransReg_Diox_bact_type"/>
</dbReference>
<keyword evidence="4" id="KW-1185">Reference proteome</keyword>
<dbReference type="GO" id="GO:0005829">
    <property type="term" value="C:cytosol"/>
    <property type="evidence" value="ECO:0007669"/>
    <property type="project" value="TreeGrafter"/>
</dbReference>
<keyword evidence="1" id="KW-0238">DNA-binding</keyword>
<dbReference type="AlphaFoldDB" id="A0A5N8W0A6"/>
<evidence type="ECO:0000259" key="2">
    <source>
        <dbReference type="PROSITE" id="PS50943"/>
    </source>
</evidence>
<dbReference type="InterPro" id="IPR001387">
    <property type="entry name" value="Cro/C1-type_HTH"/>
</dbReference>
<proteinExistence type="predicted"/>
<dbReference type="CDD" id="cd00093">
    <property type="entry name" value="HTH_XRE"/>
    <property type="match status" value="1"/>
</dbReference>
<dbReference type="InterPro" id="IPR010982">
    <property type="entry name" value="Lambda_DNA-bd_dom_sf"/>
</dbReference>
<dbReference type="Pfam" id="PF01381">
    <property type="entry name" value="HTH_3"/>
    <property type="match status" value="1"/>
</dbReference>
<organism evidence="3 4">
    <name type="scientific">Streptomyces phyllanthi</name>
    <dbReference type="NCBI Taxonomy" id="1803180"/>
    <lineage>
        <taxon>Bacteria</taxon>
        <taxon>Bacillati</taxon>
        <taxon>Actinomycetota</taxon>
        <taxon>Actinomycetes</taxon>
        <taxon>Kitasatosporales</taxon>
        <taxon>Streptomycetaceae</taxon>
        <taxon>Streptomyces</taxon>
    </lineage>
</organism>
<reference evidence="3 4" key="1">
    <citation type="submission" date="2019-07" db="EMBL/GenBank/DDBJ databases">
        <title>New species of Amycolatopsis and Streptomyces.</title>
        <authorList>
            <person name="Duangmal K."/>
            <person name="Teo W.F.A."/>
            <person name="Lipun K."/>
        </authorList>
    </citation>
    <scope>NUCLEOTIDE SEQUENCE [LARGE SCALE GENOMIC DNA]</scope>
    <source>
        <strain evidence="3 4">TISTR 2346</strain>
    </source>
</reference>
<name>A0A5N8W0A6_9ACTN</name>
<comment type="caution">
    <text evidence="3">The sequence shown here is derived from an EMBL/GenBank/DDBJ whole genome shotgun (WGS) entry which is preliminary data.</text>
</comment>
<dbReference type="Gene3D" id="1.10.260.40">
    <property type="entry name" value="lambda repressor-like DNA-binding domains"/>
    <property type="match status" value="1"/>
</dbReference>
<dbReference type="OrthoDB" id="4228971at2"/>
<gene>
    <name evidence="3" type="ORF">FNH04_07480</name>
</gene>
<dbReference type="GO" id="GO:0003700">
    <property type="term" value="F:DNA-binding transcription factor activity"/>
    <property type="evidence" value="ECO:0007669"/>
    <property type="project" value="TreeGrafter"/>
</dbReference>
<dbReference type="PROSITE" id="PS50943">
    <property type="entry name" value="HTH_CROC1"/>
    <property type="match status" value="1"/>
</dbReference>
<evidence type="ECO:0000313" key="3">
    <source>
        <dbReference type="EMBL" id="MPY39764.1"/>
    </source>
</evidence>
<accession>A0A5N8W0A6</accession>
<dbReference type="SMART" id="SM00530">
    <property type="entry name" value="HTH_XRE"/>
    <property type="match status" value="1"/>
</dbReference>
<protein>
    <submittedName>
        <fullName evidence="3">Helix-turn-helix transcriptional regulator</fullName>
    </submittedName>
</protein>